<dbReference type="EC" id="2.7.13.3" evidence="3"/>
<evidence type="ECO:0000256" key="9">
    <source>
        <dbReference type="ARBA" id="ARBA00022840"/>
    </source>
</evidence>
<dbReference type="Proteomes" id="UP000010866">
    <property type="component" value="Chromosome"/>
</dbReference>
<evidence type="ECO:0000259" key="15">
    <source>
        <dbReference type="PROSITE" id="PS50113"/>
    </source>
</evidence>
<dbReference type="InterPro" id="IPR013767">
    <property type="entry name" value="PAS_fold"/>
</dbReference>
<keyword evidence="8" id="KW-0418">Kinase</keyword>
<dbReference type="InterPro" id="IPR035965">
    <property type="entry name" value="PAS-like_dom_sf"/>
</dbReference>
<evidence type="ECO:0000256" key="11">
    <source>
        <dbReference type="ARBA" id="ARBA00023012"/>
    </source>
</evidence>
<dbReference type="EMBL" id="CP003362">
    <property type="protein sequence ID" value="AGB48645.1"/>
    <property type="molecule type" value="Genomic_DNA"/>
</dbReference>
<feature type="domain" description="PAS" evidence="14">
    <location>
        <begin position="298"/>
        <end position="369"/>
    </location>
</feature>
<dbReference type="GO" id="GO:0016020">
    <property type="term" value="C:membrane"/>
    <property type="evidence" value="ECO:0007669"/>
    <property type="project" value="UniProtKB-SubCell"/>
</dbReference>
<dbReference type="Pfam" id="PF00512">
    <property type="entry name" value="HisKA"/>
    <property type="match status" value="1"/>
</dbReference>
<dbReference type="STRING" id="867904.Metho_0372"/>
<keyword evidence="9" id="KW-0067">ATP-binding</keyword>
<dbReference type="GO" id="GO:0030295">
    <property type="term" value="F:protein kinase activator activity"/>
    <property type="evidence" value="ECO:0007669"/>
    <property type="project" value="TreeGrafter"/>
</dbReference>
<dbReference type="SUPFAM" id="SSF55785">
    <property type="entry name" value="PYP-like sensor domain (PAS domain)"/>
    <property type="match status" value="2"/>
</dbReference>
<dbReference type="SMART" id="SM00086">
    <property type="entry name" value="PAC"/>
    <property type="match status" value="2"/>
</dbReference>
<dbReference type="HOGENOM" id="CLU_412593_0_0_2"/>
<reference evidence="17" key="1">
    <citation type="submission" date="2012-02" db="EMBL/GenBank/DDBJ databases">
        <title>Complete sequence of chromosome of Methanomethylovorans hollandica DSM 15978.</title>
        <authorList>
            <person name="Lucas S."/>
            <person name="Copeland A."/>
            <person name="Lapidus A."/>
            <person name="Glavina del Rio T."/>
            <person name="Dalin E."/>
            <person name="Tice H."/>
            <person name="Bruce D."/>
            <person name="Goodwin L."/>
            <person name="Pitluck S."/>
            <person name="Peters L."/>
            <person name="Mikhailova N."/>
            <person name="Held B."/>
            <person name="Kyrpides N."/>
            <person name="Mavromatis K."/>
            <person name="Ivanova N."/>
            <person name="Brettin T."/>
            <person name="Detter J.C."/>
            <person name="Han C."/>
            <person name="Larimer F."/>
            <person name="Land M."/>
            <person name="Hauser L."/>
            <person name="Markowitz V."/>
            <person name="Cheng J.-F."/>
            <person name="Hugenholtz P."/>
            <person name="Woyke T."/>
            <person name="Wu D."/>
            <person name="Spring S."/>
            <person name="Schroeder M."/>
            <person name="Brambilla E."/>
            <person name="Klenk H.-P."/>
            <person name="Eisen J.A."/>
        </authorList>
    </citation>
    <scope>NUCLEOTIDE SEQUENCE [LARGE SCALE GENOMIC DNA]</scope>
    <source>
        <strain evidence="17">DSM 15978 / NBRC 107637 / DMS1</strain>
    </source>
</reference>
<feature type="domain" description="PAC" evidence="15">
    <location>
        <begin position="208"/>
        <end position="258"/>
    </location>
</feature>
<dbReference type="KEGG" id="mhz:Metho_0372"/>
<dbReference type="RefSeq" id="WP_015323814.1">
    <property type="nucleotide sequence ID" value="NC_019977.1"/>
</dbReference>
<dbReference type="SUPFAM" id="SSF47384">
    <property type="entry name" value="Homodimeric domain of signal transducing histidine kinase"/>
    <property type="match status" value="1"/>
</dbReference>
<dbReference type="PROSITE" id="PS50113">
    <property type="entry name" value="PAC"/>
    <property type="match status" value="2"/>
</dbReference>
<evidence type="ECO:0000313" key="17">
    <source>
        <dbReference type="Proteomes" id="UP000010866"/>
    </source>
</evidence>
<dbReference type="InterPro" id="IPR013656">
    <property type="entry name" value="PAS_4"/>
</dbReference>
<comment type="subcellular location">
    <subcellularLocation>
        <location evidence="2">Membrane</location>
        <topology evidence="2">Multi-pass membrane protein</topology>
    </subcellularLocation>
</comment>
<evidence type="ECO:0000256" key="4">
    <source>
        <dbReference type="ARBA" id="ARBA00022553"/>
    </source>
</evidence>
<dbReference type="PANTHER" id="PTHR42878:SF7">
    <property type="entry name" value="SENSOR HISTIDINE KINASE GLRK"/>
    <property type="match status" value="1"/>
</dbReference>
<dbReference type="InterPro" id="IPR004358">
    <property type="entry name" value="Sig_transdc_His_kin-like_C"/>
</dbReference>
<keyword evidence="4" id="KW-0597">Phosphoprotein</keyword>
<evidence type="ECO:0000256" key="12">
    <source>
        <dbReference type="ARBA" id="ARBA00023136"/>
    </source>
</evidence>
<dbReference type="SMART" id="SM00388">
    <property type="entry name" value="HisKA"/>
    <property type="match status" value="1"/>
</dbReference>
<dbReference type="InterPro" id="IPR003661">
    <property type="entry name" value="HisK_dim/P_dom"/>
</dbReference>
<evidence type="ECO:0000256" key="2">
    <source>
        <dbReference type="ARBA" id="ARBA00004141"/>
    </source>
</evidence>
<dbReference type="GO" id="GO:0000155">
    <property type="term" value="F:phosphorelay sensor kinase activity"/>
    <property type="evidence" value="ECO:0007669"/>
    <property type="project" value="InterPro"/>
</dbReference>
<dbReference type="AlphaFoldDB" id="L0KVC1"/>
<dbReference type="CDD" id="cd00130">
    <property type="entry name" value="PAS"/>
    <property type="match status" value="2"/>
</dbReference>
<dbReference type="InterPro" id="IPR005467">
    <property type="entry name" value="His_kinase_dom"/>
</dbReference>
<dbReference type="SMART" id="SM00091">
    <property type="entry name" value="PAS"/>
    <property type="match status" value="2"/>
</dbReference>
<comment type="catalytic activity">
    <reaction evidence="1">
        <text>ATP + protein L-histidine = ADP + protein N-phospho-L-histidine.</text>
        <dbReference type="EC" id="2.7.13.3"/>
    </reaction>
</comment>
<dbReference type="PROSITE" id="PS50109">
    <property type="entry name" value="HIS_KIN"/>
    <property type="match status" value="1"/>
</dbReference>
<dbReference type="InterPro" id="IPR000700">
    <property type="entry name" value="PAS-assoc_C"/>
</dbReference>
<evidence type="ECO:0000313" key="16">
    <source>
        <dbReference type="EMBL" id="AGB48645.1"/>
    </source>
</evidence>
<dbReference type="CDD" id="cd00075">
    <property type="entry name" value="HATPase"/>
    <property type="match status" value="1"/>
</dbReference>
<evidence type="ECO:0000256" key="7">
    <source>
        <dbReference type="ARBA" id="ARBA00022741"/>
    </source>
</evidence>
<feature type="domain" description="Histidine kinase" evidence="13">
    <location>
        <begin position="442"/>
        <end position="653"/>
    </location>
</feature>
<dbReference type="InterPro" id="IPR036097">
    <property type="entry name" value="HisK_dim/P_sf"/>
</dbReference>
<dbReference type="InterPro" id="IPR050351">
    <property type="entry name" value="BphY/WalK/GraS-like"/>
</dbReference>
<dbReference type="InterPro" id="IPR036890">
    <property type="entry name" value="HATPase_C_sf"/>
</dbReference>
<evidence type="ECO:0000256" key="8">
    <source>
        <dbReference type="ARBA" id="ARBA00022777"/>
    </source>
</evidence>
<evidence type="ECO:0000256" key="5">
    <source>
        <dbReference type="ARBA" id="ARBA00022679"/>
    </source>
</evidence>
<evidence type="ECO:0000256" key="3">
    <source>
        <dbReference type="ARBA" id="ARBA00012438"/>
    </source>
</evidence>
<accession>L0KVC1</accession>
<proteinExistence type="predicted"/>
<dbReference type="GO" id="GO:0007234">
    <property type="term" value="P:osmosensory signaling via phosphorelay pathway"/>
    <property type="evidence" value="ECO:0007669"/>
    <property type="project" value="TreeGrafter"/>
</dbReference>
<dbReference type="Pfam" id="PF00989">
    <property type="entry name" value="PAS"/>
    <property type="match status" value="1"/>
</dbReference>
<dbReference type="PANTHER" id="PTHR42878">
    <property type="entry name" value="TWO-COMPONENT HISTIDINE KINASE"/>
    <property type="match status" value="1"/>
</dbReference>
<dbReference type="GeneID" id="14407478"/>
<evidence type="ECO:0000256" key="6">
    <source>
        <dbReference type="ARBA" id="ARBA00022692"/>
    </source>
</evidence>
<sequence length="655" mass="74347">MKGMINYRKNAEIECICKISDIIANSNDFKYVMQQTAEALPSGFQFPSITCIRITINNRTFKNSHFKITHRKLSCSCTGQDSAVISIEAFYREERPEADEGPFLSGEKTMLFSVCNCLKCFYERVDMLQLLAESEEKCKAFMNNALDGMMVLDFKGNILLYNMALARMFEVDDPKSSIGYSILEYICEEYKLKAIKDQLNVMRGKGGYLSTYKVRSRKGREFWVEGLGTKILYNDNLANIVVIRDITERMVAEEKLISYRQNINKLVLERSINVSYANEKLKEDVKIWQHINHILVHETNKLSEYLGSIGVMVVVLGQDCHVSFINKKGCEILGYNEDGIVGQDWIESFVPDNYRDHTKDLLLKCLSGNCVTKCEYPVLRFYGEDRMILWANVPLVDENENIIGIVSTGEDVTDLRDSQEALQQYVDDLKKSNEFKMLFIDILRHDLLNPATIIKGYSELLLERITTDEEKSIIKTIYAQNENLIQIINTASMLGKLESTDMVSFENLDLLDLLKKVSSGFTPLLDKKGITVEYPARDSCPADVNPMIEEAFSNLISNAIKFSPYGGKLILDIEDAGPSWKITFTDFGMGISDENKDAIFRRFKQVSTEGTKGSGLGLAIVKKIIELHHGEVGVYDNPSGSGAVFWIKLNKRQSF</sequence>
<protein>
    <recommendedName>
        <fullName evidence="3">histidine kinase</fullName>
        <ecNumber evidence="3">2.7.13.3</ecNumber>
    </recommendedName>
</protein>
<dbReference type="InterPro" id="IPR001610">
    <property type="entry name" value="PAC"/>
</dbReference>
<dbReference type="GO" id="GO:0000156">
    <property type="term" value="F:phosphorelay response regulator activity"/>
    <property type="evidence" value="ECO:0007669"/>
    <property type="project" value="TreeGrafter"/>
</dbReference>
<evidence type="ECO:0000259" key="13">
    <source>
        <dbReference type="PROSITE" id="PS50109"/>
    </source>
</evidence>
<name>L0KVC1_METHD</name>
<gene>
    <name evidence="16" type="ordered locus">Metho_0372</name>
</gene>
<keyword evidence="6" id="KW-0812">Transmembrane</keyword>
<dbReference type="GO" id="GO:0005524">
    <property type="term" value="F:ATP binding"/>
    <property type="evidence" value="ECO:0007669"/>
    <property type="project" value="UniProtKB-KW"/>
</dbReference>
<dbReference type="PROSITE" id="PS50112">
    <property type="entry name" value="PAS"/>
    <property type="match status" value="1"/>
</dbReference>
<dbReference type="OrthoDB" id="3369at2157"/>
<dbReference type="Gene3D" id="3.30.565.10">
    <property type="entry name" value="Histidine kinase-like ATPase, C-terminal domain"/>
    <property type="match status" value="1"/>
</dbReference>
<evidence type="ECO:0000259" key="14">
    <source>
        <dbReference type="PROSITE" id="PS50112"/>
    </source>
</evidence>
<keyword evidence="11" id="KW-0902">Two-component regulatory system</keyword>
<keyword evidence="10" id="KW-1133">Transmembrane helix</keyword>
<dbReference type="NCBIfam" id="TIGR00229">
    <property type="entry name" value="sensory_box"/>
    <property type="match status" value="2"/>
</dbReference>
<dbReference type="GO" id="GO:0006355">
    <property type="term" value="P:regulation of DNA-templated transcription"/>
    <property type="evidence" value="ECO:0007669"/>
    <property type="project" value="InterPro"/>
</dbReference>
<dbReference type="CDD" id="cd00082">
    <property type="entry name" value="HisKA"/>
    <property type="match status" value="1"/>
</dbReference>
<evidence type="ECO:0000256" key="1">
    <source>
        <dbReference type="ARBA" id="ARBA00000085"/>
    </source>
</evidence>
<dbReference type="SMART" id="SM00387">
    <property type="entry name" value="HATPase_c"/>
    <property type="match status" value="1"/>
</dbReference>
<keyword evidence="7" id="KW-0547">Nucleotide-binding</keyword>
<organism evidence="16 17">
    <name type="scientific">Methanomethylovorans hollandica (strain DSM 15978 / NBRC 107637 / DMS1)</name>
    <dbReference type="NCBI Taxonomy" id="867904"/>
    <lineage>
        <taxon>Archaea</taxon>
        <taxon>Methanobacteriati</taxon>
        <taxon>Methanobacteriota</taxon>
        <taxon>Stenosarchaea group</taxon>
        <taxon>Methanomicrobia</taxon>
        <taxon>Methanosarcinales</taxon>
        <taxon>Methanosarcinaceae</taxon>
        <taxon>Methanomethylovorans</taxon>
    </lineage>
</organism>
<dbReference type="Gene3D" id="1.10.287.130">
    <property type="match status" value="1"/>
</dbReference>
<keyword evidence="17" id="KW-1185">Reference proteome</keyword>
<feature type="domain" description="PAC" evidence="15">
    <location>
        <begin position="372"/>
        <end position="424"/>
    </location>
</feature>
<evidence type="ECO:0000256" key="10">
    <source>
        <dbReference type="ARBA" id="ARBA00022989"/>
    </source>
</evidence>
<dbReference type="Pfam" id="PF08448">
    <property type="entry name" value="PAS_4"/>
    <property type="match status" value="1"/>
</dbReference>
<dbReference type="Gene3D" id="3.30.450.20">
    <property type="entry name" value="PAS domain"/>
    <property type="match status" value="2"/>
</dbReference>
<keyword evidence="12" id="KW-0472">Membrane</keyword>
<dbReference type="InterPro" id="IPR003594">
    <property type="entry name" value="HATPase_dom"/>
</dbReference>
<dbReference type="PRINTS" id="PR00344">
    <property type="entry name" value="BCTRLSENSOR"/>
</dbReference>
<dbReference type="InterPro" id="IPR000014">
    <property type="entry name" value="PAS"/>
</dbReference>
<dbReference type="SUPFAM" id="SSF55874">
    <property type="entry name" value="ATPase domain of HSP90 chaperone/DNA topoisomerase II/histidine kinase"/>
    <property type="match status" value="1"/>
</dbReference>
<keyword evidence="5" id="KW-0808">Transferase</keyword>
<dbReference type="Pfam" id="PF02518">
    <property type="entry name" value="HATPase_c"/>
    <property type="match status" value="1"/>
</dbReference>